<feature type="region of interest" description="Disordered" evidence="1">
    <location>
        <begin position="255"/>
        <end position="282"/>
    </location>
</feature>
<dbReference type="RefSeq" id="WP_158363713.1">
    <property type="nucleotide sequence ID" value="NZ_JAOQKC010000012.1"/>
</dbReference>
<gene>
    <name evidence="2" type="ORF">OCV63_10150</name>
</gene>
<feature type="region of interest" description="Disordered" evidence="1">
    <location>
        <begin position="128"/>
        <end position="147"/>
    </location>
</feature>
<evidence type="ECO:0000256" key="1">
    <source>
        <dbReference type="SAM" id="MobiDB-lite"/>
    </source>
</evidence>
<protein>
    <recommendedName>
        <fullName evidence="4">DUF3102 domain-containing protein</fullName>
    </recommendedName>
</protein>
<reference evidence="2 3" key="1">
    <citation type="journal article" date="2021" name="ISME Commun">
        <title>Automated analysis of genomic sequences facilitates high-throughput and comprehensive description of bacteria.</title>
        <authorList>
            <person name="Hitch T.C.A."/>
        </authorList>
    </citation>
    <scope>NUCLEOTIDE SEQUENCE [LARGE SCALE GENOMIC DNA]</scope>
    <source>
        <strain evidence="2 3">Sanger_04</strain>
    </source>
</reference>
<feature type="region of interest" description="Disordered" evidence="1">
    <location>
        <begin position="307"/>
        <end position="326"/>
    </location>
</feature>
<dbReference type="EMBL" id="JAOQKC010000012">
    <property type="protein sequence ID" value="MCU6697257.1"/>
    <property type="molecule type" value="Genomic_DNA"/>
</dbReference>
<comment type="caution">
    <text evidence="2">The sequence shown here is derived from an EMBL/GenBank/DDBJ whole genome shotgun (WGS) entry which is preliminary data.</text>
</comment>
<evidence type="ECO:0000313" key="3">
    <source>
        <dbReference type="Proteomes" id="UP001652461"/>
    </source>
</evidence>
<organism evidence="2 3">
    <name type="scientific">Laedolimicola ammoniilytica</name>
    <dbReference type="NCBI Taxonomy" id="2981771"/>
    <lineage>
        <taxon>Bacteria</taxon>
        <taxon>Bacillati</taxon>
        <taxon>Bacillota</taxon>
        <taxon>Clostridia</taxon>
        <taxon>Lachnospirales</taxon>
        <taxon>Lachnospiraceae</taxon>
        <taxon>Laedolimicola</taxon>
    </lineage>
</organism>
<name>A0ABT2RYL5_9FIRM</name>
<keyword evidence="3" id="KW-1185">Reference proteome</keyword>
<evidence type="ECO:0008006" key="4">
    <source>
        <dbReference type="Google" id="ProtNLM"/>
    </source>
</evidence>
<dbReference type="Proteomes" id="UP001652461">
    <property type="component" value="Unassembled WGS sequence"/>
</dbReference>
<accession>A0ABT2RYL5</accession>
<proteinExistence type="predicted"/>
<evidence type="ECO:0000313" key="2">
    <source>
        <dbReference type="EMBL" id="MCU6697257.1"/>
    </source>
</evidence>
<sequence>MNEIKITFQSICQLIQEKQLNMAENYVAIGYYLRKAREAELYKDGGYASIHEMAAGEFGMARQTADHCMKINEKFSEGGDSPALEESFRKYGKSQLQEMLYLTDEQLEDVRPEMTVKDIRNIRKPVEEPVEALEPKPELRQGRKPTEEERDILDELARKLIRTYEDWMLNDFQARVSNVRKSYRALWEMLGDRRCIWFSGKNGTYQAELFEDYVQLREEHDGCLGNIEPSYLANAIQEMWNEVAFEDIRAEIQQARAEPEGCSTSSEEPEEEPEEQIPGQDSIEEHPEWLPKDYEKPKPPIIEGECREVQQEEETEECSTSSMAEEELSDLDILKDKLEREKRLLGIALKTIGAEDRHTRQQKLVVSALAAAVCDLENAEIPAEEPVQPELPILKNNEQRKEWLRNYKEWGLWYEDKHIGAKYYKYDFQNGACLIAETYEQKICGRMHESSYLHLIGAPKDTAGANKWTVHEQYNRFPNSETELVEFLKELQR</sequence>